<dbReference type="GO" id="GO:0004519">
    <property type="term" value="F:endonuclease activity"/>
    <property type="evidence" value="ECO:0007669"/>
    <property type="project" value="UniProtKB-KW"/>
</dbReference>
<dbReference type="GO" id="GO:0009307">
    <property type="term" value="P:DNA restriction-modification system"/>
    <property type="evidence" value="ECO:0007669"/>
    <property type="project" value="UniProtKB-KW"/>
</dbReference>
<evidence type="ECO:0000256" key="2">
    <source>
        <dbReference type="ARBA" id="ARBA00022747"/>
    </source>
</evidence>
<name>A0A848GCW2_9RHOO</name>
<feature type="domain" description="Type I restriction modification DNA specificity" evidence="4">
    <location>
        <begin position="35"/>
        <end position="191"/>
    </location>
</feature>
<dbReference type="AlphaFoldDB" id="A0A848GCW2"/>
<accession>A0A848GCW2</accession>
<keyword evidence="3" id="KW-0238">DNA-binding</keyword>
<sequence>MEVRPGYKQTEVGVIPEDWETDSMLRISRQIMDYRGRTPKKLGMDWGGGDIPALSAGNVKMGYVDFDAECYFGSEALYSRWMTRGDIAKDDILFTTEAPLGNVALIPDDRKYILSQRTILLQINKERASSRFILQMLLSDGFQRILEDYSSGSTAKGIQRKKFEQLSIAIPPLPEQRAIASALSDVDALLTSLDSLIAKKRDLKQAAMQQLLTGQTRLPGFEGDWAVRRLGDIAPLQRGFDLPNPNLRSGPYPVVYSNGVLNHHASYQVEGPGVVTGRSGTIGKVTYVEGAYWPHNTALWVTNFKNNNPRFVFYLYSHIDFGRFATGSGVPTLNRNDVHSFTVAIPATNEEQTAIAAVLSDMDAELTVLEARREKTRLLKQGMMQELLTGKTRLITPEPADA</sequence>
<dbReference type="SUPFAM" id="SSF116734">
    <property type="entry name" value="DNA methylase specificity domain"/>
    <property type="match status" value="2"/>
</dbReference>
<dbReference type="CDD" id="cd17246">
    <property type="entry name" value="RMtype1_S_SonII-TRD2-CR2_like"/>
    <property type="match status" value="1"/>
</dbReference>
<dbReference type="EMBL" id="JABBGA010000061">
    <property type="protein sequence ID" value="NML29174.1"/>
    <property type="molecule type" value="Genomic_DNA"/>
</dbReference>
<reference evidence="5 6" key="1">
    <citation type="submission" date="2020-04" db="EMBL/GenBank/DDBJ databases">
        <title>Zoogloea sp. G-4-1-14 isolated from soil.</title>
        <authorList>
            <person name="Dahal R.H."/>
        </authorList>
    </citation>
    <scope>NUCLEOTIDE SEQUENCE [LARGE SCALE GENOMIC DNA]</scope>
    <source>
        <strain evidence="5 6">G-4-1-14</strain>
    </source>
</reference>
<dbReference type="Proteomes" id="UP000580043">
    <property type="component" value="Unassembled WGS sequence"/>
</dbReference>
<evidence type="ECO:0000313" key="6">
    <source>
        <dbReference type="Proteomes" id="UP000580043"/>
    </source>
</evidence>
<comment type="similarity">
    <text evidence="1">Belongs to the type-I restriction system S methylase family.</text>
</comment>
<protein>
    <submittedName>
        <fullName evidence="5">Restriction endonuclease subunit S</fullName>
    </submittedName>
</protein>
<keyword evidence="5" id="KW-0378">Hydrolase</keyword>
<dbReference type="Pfam" id="PF01420">
    <property type="entry name" value="Methylase_S"/>
    <property type="match status" value="2"/>
</dbReference>
<comment type="caution">
    <text evidence="5">The sequence shown here is derived from an EMBL/GenBank/DDBJ whole genome shotgun (WGS) entry which is preliminary data.</text>
</comment>
<feature type="domain" description="Type I restriction modification DNA specificity" evidence="4">
    <location>
        <begin position="224"/>
        <end position="372"/>
    </location>
</feature>
<dbReference type="Gene3D" id="3.90.220.20">
    <property type="entry name" value="DNA methylase specificity domains"/>
    <property type="match status" value="2"/>
</dbReference>
<evidence type="ECO:0000313" key="5">
    <source>
        <dbReference type="EMBL" id="NML29174.1"/>
    </source>
</evidence>
<dbReference type="InterPro" id="IPR000055">
    <property type="entry name" value="Restrct_endonuc_typeI_TRD"/>
</dbReference>
<dbReference type="PANTHER" id="PTHR30408:SF12">
    <property type="entry name" value="TYPE I RESTRICTION ENZYME MJAVIII SPECIFICITY SUBUNIT"/>
    <property type="match status" value="1"/>
</dbReference>
<dbReference type="InterPro" id="IPR044946">
    <property type="entry name" value="Restrct_endonuc_typeI_TRD_sf"/>
</dbReference>
<proteinExistence type="inferred from homology"/>
<dbReference type="InterPro" id="IPR052021">
    <property type="entry name" value="Type-I_RS_S_subunit"/>
</dbReference>
<dbReference type="PANTHER" id="PTHR30408">
    <property type="entry name" value="TYPE-1 RESTRICTION ENZYME ECOKI SPECIFICITY PROTEIN"/>
    <property type="match status" value="1"/>
</dbReference>
<gene>
    <name evidence="5" type="ORF">HHL15_25900</name>
</gene>
<evidence type="ECO:0000259" key="4">
    <source>
        <dbReference type="Pfam" id="PF01420"/>
    </source>
</evidence>
<keyword evidence="6" id="KW-1185">Reference proteome</keyword>
<evidence type="ECO:0000256" key="1">
    <source>
        <dbReference type="ARBA" id="ARBA00010923"/>
    </source>
</evidence>
<organism evidence="5 6">
    <name type="scientific">Zoogloea dura</name>
    <dbReference type="NCBI Taxonomy" id="2728840"/>
    <lineage>
        <taxon>Bacteria</taxon>
        <taxon>Pseudomonadati</taxon>
        <taxon>Pseudomonadota</taxon>
        <taxon>Betaproteobacteria</taxon>
        <taxon>Rhodocyclales</taxon>
        <taxon>Zoogloeaceae</taxon>
        <taxon>Zoogloea</taxon>
    </lineage>
</organism>
<keyword evidence="5" id="KW-0255">Endonuclease</keyword>
<keyword evidence="2" id="KW-0680">Restriction system</keyword>
<evidence type="ECO:0000256" key="3">
    <source>
        <dbReference type="ARBA" id="ARBA00023125"/>
    </source>
</evidence>
<dbReference type="CDD" id="cd17267">
    <property type="entry name" value="RMtype1_S_EcoAO83I-TRD1-CR1_like"/>
    <property type="match status" value="1"/>
</dbReference>
<dbReference type="Gene3D" id="1.10.287.1120">
    <property type="entry name" value="Bipartite methylase S protein"/>
    <property type="match status" value="1"/>
</dbReference>
<dbReference type="GO" id="GO:0003677">
    <property type="term" value="F:DNA binding"/>
    <property type="evidence" value="ECO:0007669"/>
    <property type="project" value="UniProtKB-KW"/>
</dbReference>
<keyword evidence="5" id="KW-0540">Nuclease</keyword>